<sequence>MNQNLDEMYNQYCLDNYKKINGYDYFDDSYEDDTEDEGDDE</sequence>
<dbReference type="Proteomes" id="UP000243406">
    <property type="component" value="Unassembled WGS sequence"/>
</dbReference>
<name>A0A1T5A0U5_9FIRM</name>
<protein>
    <submittedName>
        <fullName evidence="1">Uncharacterized protein</fullName>
    </submittedName>
</protein>
<gene>
    <name evidence="1" type="ORF">SAMN02745120_0625</name>
</gene>
<dbReference type="EMBL" id="FUYN01000001">
    <property type="protein sequence ID" value="SKB28536.1"/>
    <property type="molecule type" value="Genomic_DNA"/>
</dbReference>
<dbReference type="AlphaFoldDB" id="A0A1T5A0U5"/>
<keyword evidence="2" id="KW-1185">Reference proteome</keyword>
<reference evidence="2" key="1">
    <citation type="submission" date="2017-02" db="EMBL/GenBank/DDBJ databases">
        <authorList>
            <person name="Varghese N."/>
            <person name="Submissions S."/>
        </authorList>
    </citation>
    <scope>NUCLEOTIDE SEQUENCE [LARGE SCALE GENOMIC DNA]</scope>
    <source>
        <strain evidence="2">ATCC 35199</strain>
    </source>
</reference>
<dbReference type="RefSeq" id="WP_278278397.1">
    <property type="nucleotide sequence ID" value="NZ_FUYN01000001.1"/>
</dbReference>
<evidence type="ECO:0000313" key="2">
    <source>
        <dbReference type="Proteomes" id="UP000243406"/>
    </source>
</evidence>
<accession>A0A1T5A0U5</accession>
<proteinExistence type="predicted"/>
<organism evidence="1 2">
    <name type="scientific">Acetoanaerobium noterae</name>
    <dbReference type="NCBI Taxonomy" id="745369"/>
    <lineage>
        <taxon>Bacteria</taxon>
        <taxon>Bacillati</taxon>
        <taxon>Bacillota</taxon>
        <taxon>Clostridia</taxon>
        <taxon>Peptostreptococcales</taxon>
        <taxon>Filifactoraceae</taxon>
        <taxon>Acetoanaerobium</taxon>
    </lineage>
</organism>
<evidence type="ECO:0000313" key="1">
    <source>
        <dbReference type="EMBL" id="SKB28536.1"/>
    </source>
</evidence>